<keyword evidence="7 9" id="KW-0472">Membrane</keyword>
<evidence type="ECO:0000256" key="7">
    <source>
        <dbReference type="ARBA" id="ARBA00023136"/>
    </source>
</evidence>
<dbReference type="SUPFAM" id="SSF144083">
    <property type="entry name" value="Magnesium transport protein CorA, transmembrane region"/>
    <property type="match status" value="1"/>
</dbReference>
<comment type="caution">
    <text evidence="10">The sequence shown here is derived from an EMBL/GenBank/DDBJ whole genome shotgun (WGS) entry which is preliminary data.</text>
</comment>
<dbReference type="RefSeq" id="WP_343763443.1">
    <property type="nucleotide sequence ID" value="NZ_BAAACG010000019.1"/>
</dbReference>
<comment type="subcellular location">
    <subcellularLocation>
        <location evidence="1">Cell membrane</location>
        <topology evidence="1">Multi-pass membrane protein</topology>
    </subcellularLocation>
</comment>
<dbReference type="InterPro" id="IPR045863">
    <property type="entry name" value="CorA_TM1_TM2"/>
</dbReference>
<keyword evidence="11" id="KW-1185">Reference proteome</keyword>
<evidence type="ECO:0000256" key="3">
    <source>
        <dbReference type="ARBA" id="ARBA00022448"/>
    </source>
</evidence>
<dbReference type="Proteomes" id="UP001501510">
    <property type="component" value="Unassembled WGS sequence"/>
</dbReference>
<organism evidence="10 11">
    <name type="scientific">Clostridium oceanicum</name>
    <dbReference type="NCBI Taxonomy" id="1543"/>
    <lineage>
        <taxon>Bacteria</taxon>
        <taxon>Bacillati</taxon>
        <taxon>Bacillota</taxon>
        <taxon>Clostridia</taxon>
        <taxon>Eubacteriales</taxon>
        <taxon>Clostridiaceae</taxon>
        <taxon>Clostridium</taxon>
    </lineage>
</organism>
<dbReference type="Pfam" id="PF01544">
    <property type="entry name" value="CorA"/>
    <property type="match status" value="1"/>
</dbReference>
<name>A0ABN1JSX7_9CLOT</name>
<evidence type="ECO:0000256" key="2">
    <source>
        <dbReference type="ARBA" id="ARBA00009765"/>
    </source>
</evidence>
<proteinExistence type="inferred from homology"/>
<evidence type="ECO:0000256" key="1">
    <source>
        <dbReference type="ARBA" id="ARBA00004651"/>
    </source>
</evidence>
<evidence type="ECO:0000313" key="11">
    <source>
        <dbReference type="Proteomes" id="UP001501510"/>
    </source>
</evidence>
<dbReference type="InterPro" id="IPR045861">
    <property type="entry name" value="CorA_cytoplasmic_dom"/>
</dbReference>
<dbReference type="Gene3D" id="1.20.58.340">
    <property type="entry name" value="Magnesium transport protein CorA, transmembrane region"/>
    <property type="match status" value="2"/>
</dbReference>
<keyword evidence="8" id="KW-0175">Coiled coil</keyword>
<dbReference type="SUPFAM" id="SSF143865">
    <property type="entry name" value="CorA soluble domain-like"/>
    <property type="match status" value="1"/>
</dbReference>
<gene>
    <name evidence="10" type="ORF">GCM10008906_33150</name>
</gene>
<keyword evidence="6 9" id="KW-1133">Transmembrane helix</keyword>
<evidence type="ECO:0000256" key="5">
    <source>
        <dbReference type="ARBA" id="ARBA00022692"/>
    </source>
</evidence>
<keyword evidence="4" id="KW-1003">Cell membrane</keyword>
<evidence type="ECO:0000256" key="6">
    <source>
        <dbReference type="ARBA" id="ARBA00022989"/>
    </source>
</evidence>
<dbReference type="PANTHER" id="PTHR46494:SF1">
    <property type="entry name" value="CORA FAMILY METAL ION TRANSPORTER (EUROFUNG)"/>
    <property type="match status" value="1"/>
</dbReference>
<comment type="similarity">
    <text evidence="2">Belongs to the CorA metal ion transporter (MIT) (TC 1.A.35) family.</text>
</comment>
<dbReference type="CDD" id="cd12822">
    <property type="entry name" value="TmCorA-like"/>
    <property type="match status" value="1"/>
</dbReference>
<evidence type="ECO:0000256" key="8">
    <source>
        <dbReference type="SAM" id="Coils"/>
    </source>
</evidence>
<feature type="transmembrane region" description="Helical" evidence="9">
    <location>
        <begin position="254"/>
        <end position="274"/>
    </location>
</feature>
<evidence type="ECO:0000256" key="4">
    <source>
        <dbReference type="ARBA" id="ARBA00022475"/>
    </source>
</evidence>
<sequence length="312" mass="37001">MRVLDLENKFKDVTDSYNIEEGHHWILINSKEVNLLKNKFNLKEEDIIECKNYSQSAQINFYEQYVFVILNVLEYEDSVVNSSEFNIFLGENYIITVYKEDLGIVTDLLMDIRESKNCFMLKEKPSPDILLYYIMDRVIVKDYDVISQLETKADKIEINILKKPKHEYMHEVIHLRRQVYRIRKYITPLRYIGDSLVNNDNLLIKKEYIKNYMSLNNKIEKLMMALETLVQDLSLVREAYESEIGNEANELMKVFTIVAAIFLPADLITSFYGMNFNNIPPMNCKNGCFYILFLMVISSMALIWFFKKKKWL</sequence>
<feature type="coiled-coil region" evidence="8">
    <location>
        <begin position="205"/>
        <end position="232"/>
    </location>
</feature>
<evidence type="ECO:0000256" key="9">
    <source>
        <dbReference type="SAM" id="Phobius"/>
    </source>
</evidence>
<keyword evidence="3" id="KW-0813">Transport</keyword>
<dbReference type="Gene3D" id="3.30.460.20">
    <property type="entry name" value="CorA soluble domain-like"/>
    <property type="match status" value="1"/>
</dbReference>
<dbReference type="InterPro" id="IPR002523">
    <property type="entry name" value="MgTranspt_CorA/ZnTranspt_ZntB"/>
</dbReference>
<evidence type="ECO:0000313" key="10">
    <source>
        <dbReference type="EMBL" id="GAA0746044.1"/>
    </source>
</evidence>
<accession>A0ABN1JSX7</accession>
<dbReference type="EMBL" id="BAAACG010000019">
    <property type="protein sequence ID" value="GAA0746044.1"/>
    <property type="molecule type" value="Genomic_DNA"/>
</dbReference>
<reference evidence="10 11" key="1">
    <citation type="journal article" date="2019" name="Int. J. Syst. Evol. Microbiol.">
        <title>The Global Catalogue of Microorganisms (GCM) 10K type strain sequencing project: providing services to taxonomists for standard genome sequencing and annotation.</title>
        <authorList>
            <consortium name="The Broad Institute Genomics Platform"/>
            <consortium name="The Broad Institute Genome Sequencing Center for Infectious Disease"/>
            <person name="Wu L."/>
            <person name="Ma J."/>
        </authorList>
    </citation>
    <scope>NUCLEOTIDE SEQUENCE [LARGE SCALE GENOMIC DNA]</scope>
    <source>
        <strain evidence="10 11">JCM 1407</strain>
    </source>
</reference>
<protein>
    <submittedName>
        <fullName evidence="10">Magnesium transporter CorA family protein</fullName>
    </submittedName>
</protein>
<keyword evidence="5 9" id="KW-0812">Transmembrane</keyword>
<dbReference type="PANTHER" id="PTHR46494">
    <property type="entry name" value="CORA FAMILY METAL ION TRANSPORTER (EUROFUNG)"/>
    <property type="match status" value="1"/>
</dbReference>
<feature type="transmembrane region" description="Helical" evidence="9">
    <location>
        <begin position="289"/>
        <end position="306"/>
    </location>
</feature>